<proteinExistence type="predicted"/>
<sequence>MNGTPLQMDNYTFNKSKLSQARVCIEIDLLQPPMEEFDLQINGTVIRQKVVFEQIPPYCTLCKHVGHLNSACYSKGNAPKPAPRRRRKGKEPMWIDEHRVLKNVEQTKPFNRYPADHPNYIIQCVAVDNSRNVNVKVVSIAENEIALAENDASMAVNESLSGNTVCNA</sequence>
<protein>
    <recommendedName>
        <fullName evidence="2">DUF4283 domain-containing protein</fullName>
    </recommendedName>
</protein>
<gene>
    <name evidence="1" type="ORF">Sangu_0787600</name>
</gene>
<reference evidence="1" key="1">
    <citation type="submission" date="2020-06" db="EMBL/GenBank/DDBJ databases">
        <authorList>
            <person name="Li T."/>
            <person name="Hu X."/>
            <person name="Zhang T."/>
            <person name="Song X."/>
            <person name="Zhang H."/>
            <person name="Dai N."/>
            <person name="Sheng W."/>
            <person name="Hou X."/>
            <person name="Wei L."/>
        </authorList>
    </citation>
    <scope>NUCLEOTIDE SEQUENCE</scope>
    <source>
        <strain evidence="1">G01</strain>
        <tissue evidence="1">Leaf</tissue>
    </source>
</reference>
<reference evidence="1" key="2">
    <citation type="journal article" date="2024" name="Plant">
        <title>Genomic evolution and insights into agronomic trait innovations of Sesamum species.</title>
        <authorList>
            <person name="Miao H."/>
            <person name="Wang L."/>
            <person name="Qu L."/>
            <person name="Liu H."/>
            <person name="Sun Y."/>
            <person name="Le M."/>
            <person name="Wang Q."/>
            <person name="Wei S."/>
            <person name="Zheng Y."/>
            <person name="Lin W."/>
            <person name="Duan Y."/>
            <person name="Cao H."/>
            <person name="Xiong S."/>
            <person name="Wang X."/>
            <person name="Wei L."/>
            <person name="Li C."/>
            <person name="Ma Q."/>
            <person name="Ju M."/>
            <person name="Zhao R."/>
            <person name="Li G."/>
            <person name="Mu C."/>
            <person name="Tian Q."/>
            <person name="Mei H."/>
            <person name="Zhang T."/>
            <person name="Gao T."/>
            <person name="Zhang H."/>
        </authorList>
    </citation>
    <scope>NUCLEOTIDE SEQUENCE</scope>
    <source>
        <strain evidence="1">G01</strain>
    </source>
</reference>
<dbReference type="AlphaFoldDB" id="A0AAW2PV87"/>
<dbReference type="InterPro" id="IPR040256">
    <property type="entry name" value="At4g02000-like"/>
</dbReference>
<comment type="caution">
    <text evidence="1">The sequence shown here is derived from an EMBL/GenBank/DDBJ whole genome shotgun (WGS) entry which is preliminary data.</text>
</comment>
<evidence type="ECO:0000313" key="1">
    <source>
        <dbReference type="EMBL" id="KAL0359382.1"/>
    </source>
</evidence>
<accession>A0AAW2PV87</accession>
<dbReference type="PANTHER" id="PTHR31286:SF180">
    <property type="entry name" value="OS10G0362600 PROTEIN"/>
    <property type="match status" value="1"/>
</dbReference>
<evidence type="ECO:0008006" key="2">
    <source>
        <dbReference type="Google" id="ProtNLM"/>
    </source>
</evidence>
<name>A0AAW2PV87_9LAMI</name>
<dbReference type="EMBL" id="JACGWK010000004">
    <property type="protein sequence ID" value="KAL0359382.1"/>
    <property type="molecule type" value="Genomic_DNA"/>
</dbReference>
<dbReference type="PANTHER" id="PTHR31286">
    <property type="entry name" value="GLYCINE-RICH CELL WALL STRUCTURAL PROTEIN 1.8-LIKE"/>
    <property type="match status" value="1"/>
</dbReference>
<organism evidence="1">
    <name type="scientific">Sesamum angustifolium</name>
    <dbReference type="NCBI Taxonomy" id="2727405"/>
    <lineage>
        <taxon>Eukaryota</taxon>
        <taxon>Viridiplantae</taxon>
        <taxon>Streptophyta</taxon>
        <taxon>Embryophyta</taxon>
        <taxon>Tracheophyta</taxon>
        <taxon>Spermatophyta</taxon>
        <taxon>Magnoliopsida</taxon>
        <taxon>eudicotyledons</taxon>
        <taxon>Gunneridae</taxon>
        <taxon>Pentapetalae</taxon>
        <taxon>asterids</taxon>
        <taxon>lamiids</taxon>
        <taxon>Lamiales</taxon>
        <taxon>Pedaliaceae</taxon>
        <taxon>Sesamum</taxon>
    </lineage>
</organism>